<proteinExistence type="predicted"/>
<evidence type="ECO:0000259" key="3">
    <source>
        <dbReference type="PROSITE" id="PS50110"/>
    </source>
</evidence>
<feature type="domain" description="Response regulatory" evidence="3">
    <location>
        <begin position="47"/>
        <end position="175"/>
    </location>
</feature>
<dbReference type="CDD" id="cd17546">
    <property type="entry name" value="REC_hyHK_CKI1_RcsC-like"/>
    <property type="match status" value="1"/>
</dbReference>
<evidence type="ECO:0000256" key="2">
    <source>
        <dbReference type="PROSITE-ProRule" id="PRU00169"/>
    </source>
</evidence>
<accession>A0A7S4B830</accession>
<dbReference type="GO" id="GO:0000160">
    <property type="term" value="P:phosphorelay signal transduction system"/>
    <property type="evidence" value="ECO:0007669"/>
    <property type="project" value="InterPro"/>
</dbReference>
<sequence>MALCEPSSSNSSATGKGLHPLIDAPLECTTEAAEMPMQLQRFLSFGSSLIVDDCPMMQWLTQAMFEEWGATAVTVASDGQEAVNILCQAAGHERSWLVIMDVQMPVLDGFEATRVIRDWERSQRIQPRDALVIIGVSGDGDEDACGSSAIDAGMDAMLSKPVKHDELLHCLNEVAAARHAVEFAA</sequence>
<dbReference type="Pfam" id="PF00072">
    <property type="entry name" value="Response_reg"/>
    <property type="match status" value="1"/>
</dbReference>
<dbReference type="InterPro" id="IPR001789">
    <property type="entry name" value="Sig_transdc_resp-reg_receiver"/>
</dbReference>
<feature type="modified residue" description="4-aspartylphosphate" evidence="2">
    <location>
        <position position="101"/>
    </location>
</feature>
<dbReference type="EMBL" id="HBIZ01014471">
    <property type="protein sequence ID" value="CAE0756274.1"/>
    <property type="molecule type" value="Transcribed_RNA"/>
</dbReference>
<keyword evidence="1 2" id="KW-0597">Phosphoprotein</keyword>
<dbReference type="PANTHER" id="PTHR45339:SF3">
    <property type="entry name" value="HISTIDINE KINASE"/>
    <property type="match status" value="1"/>
</dbReference>
<evidence type="ECO:0000313" key="4">
    <source>
        <dbReference type="EMBL" id="CAE0756274.1"/>
    </source>
</evidence>
<organism evidence="4">
    <name type="scientific">Chrysotila carterae</name>
    <name type="common">Marine alga</name>
    <name type="synonym">Syracosphaera carterae</name>
    <dbReference type="NCBI Taxonomy" id="13221"/>
    <lineage>
        <taxon>Eukaryota</taxon>
        <taxon>Haptista</taxon>
        <taxon>Haptophyta</taxon>
        <taxon>Prymnesiophyceae</taxon>
        <taxon>Isochrysidales</taxon>
        <taxon>Isochrysidaceae</taxon>
        <taxon>Chrysotila</taxon>
    </lineage>
</organism>
<evidence type="ECO:0000256" key="1">
    <source>
        <dbReference type="ARBA" id="ARBA00022553"/>
    </source>
</evidence>
<protein>
    <recommendedName>
        <fullName evidence="3">Response regulatory domain-containing protein</fullName>
    </recommendedName>
</protein>
<reference evidence="4" key="1">
    <citation type="submission" date="2021-01" db="EMBL/GenBank/DDBJ databases">
        <authorList>
            <person name="Corre E."/>
            <person name="Pelletier E."/>
            <person name="Niang G."/>
            <person name="Scheremetjew M."/>
            <person name="Finn R."/>
            <person name="Kale V."/>
            <person name="Holt S."/>
            <person name="Cochrane G."/>
            <person name="Meng A."/>
            <person name="Brown T."/>
            <person name="Cohen L."/>
        </authorList>
    </citation>
    <scope>NUCLEOTIDE SEQUENCE</scope>
    <source>
        <strain evidence="4">CCMP645</strain>
    </source>
</reference>
<name>A0A7S4B830_CHRCT</name>
<dbReference type="InterPro" id="IPR011006">
    <property type="entry name" value="CheY-like_superfamily"/>
</dbReference>
<dbReference type="SMART" id="SM00448">
    <property type="entry name" value="REC"/>
    <property type="match status" value="1"/>
</dbReference>
<gene>
    <name evidence="4" type="ORF">PCAR00345_LOCUS8868</name>
</gene>
<dbReference type="PROSITE" id="PS50110">
    <property type="entry name" value="RESPONSE_REGULATORY"/>
    <property type="match status" value="1"/>
</dbReference>
<dbReference type="Gene3D" id="3.40.50.2300">
    <property type="match status" value="1"/>
</dbReference>
<dbReference type="SUPFAM" id="SSF52172">
    <property type="entry name" value="CheY-like"/>
    <property type="match status" value="1"/>
</dbReference>
<dbReference type="AlphaFoldDB" id="A0A7S4B830"/>
<dbReference type="PANTHER" id="PTHR45339">
    <property type="entry name" value="HYBRID SIGNAL TRANSDUCTION HISTIDINE KINASE J"/>
    <property type="match status" value="1"/>
</dbReference>